<dbReference type="Gene3D" id="3.40.50.1000">
    <property type="entry name" value="HAD superfamily/HAD-like"/>
    <property type="match status" value="1"/>
</dbReference>
<proteinExistence type="inferred from homology"/>
<reference evidence="11 12" key="1">
    <citation type="submission" date="2017-03" db="EMBL/GenBank/DDBJ databases">
        <authorList>
            <person name="Afonso C.L."/>
            <person name="Miller P.J."/>
            <person name="Scott M.A."/>
            <person name="Spackman E."/>
            <person name="Goraichik I."/>
            <person name="Dimitrov K.M."/>
            <person name="Suarez D.L."/>
            <person name="Swayne D.E."/>
        </authorList>
    </citation>
    <scope>NUCLEOTIDE SEQUENCE [LARGE SCALE GENOMIC DNA]</scope>
    <source>
        <strain evidence="11">SB41UT1</strain>
    </source>
</reference>
<dbReference type="RefSeq" id="WP_207626545.1">
    <property type="nucleotide sequence ID" value="NZ_CBCSCN010000004.1"/>
</dbReference>
<keyword evidence="6 10" id="KW-0479">Metal-binding</keyword>
<evidence type="ECO:0000313" key="11">
    <source>
        <dbReference type="EMBL" id="SMA35576.1"/>
    </source>
</evidence>
<evidence type="ECO:0000256" key="1">
    <source>
        <dbReference type="ARBA" id="ARBA00000830"/>
    </source>
</evidence>
<dbReference type="EMBL" id="FWPT01000001">
    <property type="protein sequence ID" value="SMA35576.1"/>
    <property type="molecule type" value="Genomic_DNA"/>
</dbReference>
<keyword evidence="12" id="KW-1185">Reference proteome</keyword>
<comment type="catalytic activity">
    <reaction evidence="1 10">
        <text>2-phosphoglycolate + H2O = glycolate + phosphate</text>
        <dbReference type="Rhea" id="RHEA:14369"/>
        <dbReference type="ChEBI" id="CHEBI:15377"/>
        <dbReference type="ChEBI" id="CHEBI:29805"/>
        <dbReference type="ChEBI" id="CHEBI:43474"/>
        <dbReference type="ChEBI" id="CHEBI:58033"/>
        <dbReference type="EC" id="3.1.3.18"/>
    </reaction>
</comment>
<dbReference type="InterPro" id="IPR023198">
    <property type="entry name" value="PGP-like_dom2"/>
</dbReference>
<feature type="binding site" evidence="10">
    <location>
        <position position="191"/>
    </location>
    <ligand>
        <name>Mg(2+)</name>
        <dbReference type="ChEBI" id="CHEBI:18420"/>
    </ligand>
</feature>
<dbReference type="GO" id="GO:0046295">
    <property type="term" value="P:glycolate biosynthetic process"/>
    <property type="evidence" value="ECO:0007669"/>
    <property type="project" value="UniProtKB-UniRule"/>
</dbReference>
<comment type="similarity">
    <text evidence="4 10">Belongs to the HAD-like hydrolase superfamily. CbbY/CbbZ/Gph/YieH family.</text>
</comment>
<dbReference type="Gene3D" id="1.10.150.240">
    <property type="entry name" value="Putative phosphatase, domain 2"/>
    <property type="match status" value="1"/>
</dbReference>
<dbReference type="InterPro" id="IPR050155">
    <property type="entry name" value="HAD-like_hydrolase_sf"/>
</dbReference>
<feature type="binding site" evidence="10">
    <location>
        <position position="18"/>
    </location>
    <ligand>
        <name>Mg(2+)</name>
        <dbReference type="ChEBI" id="CHEBI:18420"/>
    </ligand>
</feature>
<dbReference type="UniPathway" id="UPA00865">
    <property type="reaction ID" value="UER00834"/>
</dbReference>
<dbReference type="EC" id="3.1.3.18" evidence="5 10"/>
<protein>
    <recommendedName>
        <fullName evidence="5 10">Phosphoglycolate phosphatase</fullName>
        <shortName evidence="10">PGP</shortName>
        <shortName evidence="10">PGPase</shortName>
        <ecNumber evidence="5 10">3.1.3.18</ecNumber>
    </recommendedName>
</protein>
<dbReference type="NCBIfam" id="TIGR01549">
    <property type="entry name" value="HAD-SF-IA-v1"/>
    <property type="match status" value="1"/>
</dbReference>
<gene>
    <name evidence="11" type="primary">gph_1</name>
    <name evidence="11" type="ORF">EHSB41UT_00545</name>
</gene>
<dbReference type="NCBIfam" id="NF009695">
    <property type="entry name" value="PRK13222.1-2"/>
    <property type="match status" value="1"/>
</dbReference>
<evidence type="ECO:0000256" key="4">
    <source>
        <dbReference type="ARBA" id="ARBA00006171"/>
    </source>
</evidence>
<evidence type="ECO:0000256" key="7">
    <source>
        <dbReference type="ARBA" id="ARBA00022801"/>
    </source>
</evidence>
<sequence>MLLRQIFHGELPQLVMFDLDGTLVDSVPDIAVAVDEMLTGLNKPLAGVEKTSYWIGNGVPVLVQRALRDASYEEHDIDFDSEFYRDQLEVFSKAYDASCGKYCELYDGVVDCLEGLKALNVPLAIITNKSERFTHDLLQSLNLEHYFGMVICGDTLKDDLGHVIRKPDPAALLHVVDHYQAQPAQVLMVGDSRHDIHAAKAVGILSLAVPYGYNHGEPIEQFDPDYLVPSLAELVQ</sequence>
<keyword evidence="7 10" id="KW-0378">Hydrolase</keyword>
<dbReference type="CDD" id="cd16417">
    <property type="entry name" value="HAD_PGPase"/>
    <property type="match status" value="1"/>
</dbReference>
<dbReference type="GO" id="GO:0046872">
    <property type="term" value="F:metal ion binding"/>
    <property type="evidence" value="ECO:0007669"/>
    <property type="project" value="UniProtKB-KW"/>
</dbReference>
<evidence type="ECO:0000313" key="12">
    <source>
        <dbReference type="Proteomes" id="UP000196573"/>
    </source>
</evidence>
<dbReference type="GO" id="GO:0008967">
    <property type="term" value="F:phosphoglycolate phosphatase activity"/>
    <property type="evidence" value="ECO:0007669"/>
    <property type="project" value="UniProtKB-UniRule"/>
</dbReference>
<dbReference type="InterPro" id="IPR036412">
    <property type="entry name" value="HAD-like_sf"/>
</dbReference>
<dbReference type="GO" id="GO:0006281">
    <property type="term" value="P:DNA repair"/>
    <property type="evidence" value="ECO:0007669"/>
    <property type="project" value="TreeGrafter"/>
</dbReference>
<name>A0A1X7AET1_9GAMM</name>
<dbReference type="PANTHER" id="PTHR43434">
    <property type="entry name" value="PHOSPHOGLYCOLATE PHOSPHATASE"/>
    <property type="match status" value="1"/>
</dbReference>
<dbReference type="InterPro" id="IPR006439">
    <property type="entry name" value="HAD-SF_hydro_IA"/>
</dbReference>
<dbReference type="PANTHER" id="PTHR43434:SF1">
    <property type="entry name" value="PHOSPHOGLYCOLATE PHOSPHATASE"/>
    <property type="match status" value="1"/>
</dbReference>
<keyword evidence="9 10" id="KW-0119">Carbohydrate metabolism</keyword>
<organism evidence="11 12">
    <name type="scientific">Parendozoicomonas haliclonae</name>
    <dbReference type="NCBI Taxonomy" id="1960125"/>
    <lineage>
        <taxon>Bacteria</taxon>
        <taxon>Pseudomonadati</taxon>
        <taxon>Pseudomonadota</taxon>
        <taxon>Gammaproteobacteria</taxon>
        <taxon>Oceanospirillales</taxon>
        <taxon>Endozoicomonadaceae</taxon>
        <taxon>Parendozoicomonas</taxon>
    </lineage>
</organism>
<feature type="binding site" evidence="10">
    <location>
        <position position="20"/>
    </location>
    <ligand>
        <name>Mg(2+)</name>
        <dbReference type="ChEBI" id="CHEBI:18420"/>
    </ligand>
</feature>
<evidence type="ECO:0000256" key="10">
    <source>
        <dbReference type="HAMAP-Rule" id="MF_00495"/>
    </source>
</evidence>
<evidence type="ECO:0000256" key="5">
    <source>
        <dbReference type="ARBA" id="ARBA00013078"/>
    </source>
</evidence>
<dbReference type="SFLD" id="SFLDG01135">
    <property type="entry name" value="C1.5.6:_HAD__Beta-PGM__Phospha"/>
    <property type="match status" value="1"/>
</dbReference>
<keyword evidence="8 10" id="KW-0460">Magnesium</keyword>
<dbReference type="SFLD" id="SFLDG01129">
    <property type="entry name" value="C1.5:_HAD__Beta-PGM__Phosphata"/>
    <property type="match status" value="1"/>
</dbReference>
<dbReference type="AlphaFoldDB" id="A0A1X7AET1"/>
<dbReference type="FunFam" id="3.40.50.1000:FF:000022">
    <property type="entry name" value="Phosphoglycolate phosphatase"/>
    <property type="match status" value="1"/>
</dbReference>
<evidence type="ECO:0000256" key="2">
    <source>
        <dbReference type="ARBA" id="ARBA00001946"/>
    </source>
</evidence>
<evidence type="ECO:0000256" key="3">
    <source>
        <dbReference type="ARBA" id="ARBA00004818"/>
    </source>
</evidence>
<dbReference type="Pfam" id="PF13419">
    <property type="entry name" value="HAD_2"/>
    <property type="match status" value="1"/>
</dbReference>
<evidence type="ECO:0000256" key="6">
    <source>
        <dbReference type="ARBA" id="ARBA00022723"/>
    </source>
</evidence>
<dbReference type="GO" id="GO:0005975">
    <property type="term" value="P:carbohydrate metabolic process"/>
    <property type="evidence" value="ECO:0007669"/>
    <property type="project" value="InterPro"/>
</dbReference>
<dbReference type="HAMAP" id="MF_00495">
    <property type="entry name" value="GPH_hydrolase_bact"/>
    <property type="match status" value="1"/>
</dbReference>
<dbReference type="InterPro" id="IPR041492">
    <property type="entry name" value="HAD_2"/>
</dbReference>
<dbReference type="SUPFAM" id="SSF56784">
    <property type="entry name" value="HAD-like"/>
    <property type="match status" value="1"/>
</dbReference>
<dbReference type="Proteomes" id="UP000196573">
    <property type="component" value="Unassembled WGS sequence"/>
</dbReference>
<dbReference type="InterPro" id="IPR023214">
    <property type="entry name" value="HAD_sf"/>
</dbReference>
<comment type="cofactor">
    <cofactor evidence="2 10">
        <name>Mg(2+)</name>
        <dbReference type="ChEBI" id="CHEBI:18420"/>
    </cofactor>
</comment>
<dbReference type="SFLD" id="SFLDS00003">
    <property type="entry name" value="Haloacid_Dehalogenase"/>
    <property type="match status" value="1"/>
</dbReference>
<accession>A0A1X7AET1</accession>
<comment type="pathway">
    <text evidence="3 10">Organic acid metabolism; glycolate biosynthesis; glycolate from 2-phosphoglycolate: step 1/1.</text>
</comment>
<comment type="function">
    <text evidence="10">Specifically catalyzes the dephosphorylation of 2-phosphoglycolate. Is involved in the dissimilation of the intracellular 2-phosphoglycolate formed during the DNA repair of 3'-phosphoglycolate ends, a major class of DNA lesions induced by oxidative stress.</text>
</comment>
<dbReference type="NCBIfam" id="TIGR01449">
    <property type="entry name" value="PGP_bact"/>
    <property type="match status" value="1"/>
</dbReference>
<feature type="active site" description="Nucleophile" evidence="10">
    <location>
        <position position="18"/>
    </location>
</feature>
<evidence type="ECO:0000256" key="8">
    <source>
        <dbReference type="ARBA" id="ARBA00022842"/>
    </source>
</evidence>
<dbReference type="GO" id="GO:0005829">
    <property type="term" value="C:cytosol"/>
    <property type="evidence" value="ECO:0007669"/>
    <property type="project" value="TreeGrafter"/>
</dbReference>
<evidence type="ECO:0000256" key="9">
    <source>
        <dbReference type="ARBA" id="ARBA00023277"/>
    </source>
</evidence>
<dbReference type="InterPro" id="IPR037512">
    <property type="entry name" value="PGPase_prok"/>
</dbReference>